<dbReference type="InterPro" id="IPR011519">
    <property type="entry name" value="UnbV_ASPIC"/>
</dbReference>
<keyword evidence="5" id="KW-1185">Reference proteome</keyword>
<evidence type="ECO:0000313" key="5">
    <source>
        <dbReference type="Proteomes" id="UP000184432"/>
    </source>
</evidence>
<evidence type="ECO:0000256" key="2">
    <source>
        <dbReference type="SAM" id="SignalP"/>
    </source>
</evidence>
<organism evidence="4 5">
    <name type="scientific">Aquimarina spongiae</name>
    <dbReference type="NCBI Taxonomy" id="570521"/>
    <lineage>
        <taxon>Bacteria</taxon>
        <taxon>Pseudomonadati</taxon>
        <taxon>Bacteroidota</taxon>
        <taxon>Flavobacteriia</taxon>
        <taxon>Flavobacteriales</taxon>
        <taxon>Flavobacteriaceae</taxon>
        <taxon>Aquimarina</taxon>
    </lineage>
</organism>
<evidence type="ECO:0000256" key="1">
    <source>
        <dbReference type="ARBA" id="ARBA00022729"/>
    </source>
</evidence>
<dbReference type="AlphaFoldDB" id="A0A1M6H6K2"/>
<dbReference type="PROSITE" id="PS51257">
    <property type="entry name" value="PROKAR_LIPOPROTEIN"/>
    <property type="match status" value="1"/>
</dbReference>
<dbReference type="Gene3D" id="2.130.10.130">
    <property type="entry name" value="Integrin alpha, N-terminal"/>
    <property type="match status" value="3"/>
</dbReference>
<proteinExistence type="predicted"/>
<dbReference type="InterPro" id="IPR028994">
    <property type="entry name" value="Integrin_alpha_N"/>
</dbReference>
<feature type="signal peptide" evidence="2">
    <location>
        <begin position="1"/>
        <end position="18"/>
    </location>
</feature>
<name>A0A1M6H6K2_9FLAO</name>
<dbReference type="InterPro" id="IPR013517">
    <property type="entry name" value="FG-GAP"/>
</dbReference>
<gene>
    <name evidence="4" type="ORF">SAMN04488508_10694</name>
</gene>
<dbReference type="Pfam" id="PF13517">
    <property type="entry name" value="FG-GAP_3"/>
    <property type="match status" value="5"/>
</dbReference>
<dbReference type="OrthoDB" id="9816120at2"/>
<dbReference type="InterPro" id="IPR027039">
    <property type="entry name" value="Crtac1"/>
</dbReference>
<dbReference type="STRING" id="570521.SAMN04488508_10694"/>
<evidence type="ECO:0000313" key="4">
    <source>
        <dbReference type="EMBL" id="SHJ17753.1"/>
    </source>
</evidence>
<accession>A0A1M6H6K2</accession>
<dbReference type="Proteomes" id="UP000184432">
    <property type="component" value="Unassembled WGS sequence"/>
</dbReference>
<feature type="chain" id="PRO_5012748310" evidence="2">
    <location>
        <begin position="19"/>
        <end position="1095"/>
    </location>
</feature>
<dbReference type="RefSeq" id="WP_073316829.1">
    <property type="nucleotide sequence ID" value="NZ_FQYP01000006.1"/>
</dbReference>
<dbReference type="PANTHER" id="PTHR16026:SF0">
    <property type="entry name" value="CARTILAGE ACIDIC PROTEIN 1"/>
    <property type="match status" value="1"/>
</dbReference>
<dbReference type="PANTHER" id="PTHR16026">
    <property type="entry name" value="CARTILAGE ACIDIC PROTEIN 1"/>
    <property type="match status" value="1"/>
</dbReference>
<dbReference type="SUPFAM" id="SSF69318">
    <property type="entry name" value="Integrin alpha N-terminal domain"/>
    <property type="match status" value="3"/>
</dbReference>
<protein>
    <submittedName>
        <fullName evidence="4">Repeat domain-containing protein</fullName>
    </submittedName>
</protein>
<dbReference type="EMBL" id="FQYP01000006">
    <property type="protein sequence ID" value="SHJ17753.1"/>
    <property type="molecule type" value="Genomic_DNA"/>
</dbReference>
<reference evidence="5" key="1">
    <citation type="submission" date="2016-11" db="EMBL/GenBank/DDBJ databases">
        <authorList>
            <person name="Varghese N."/>
            <person name="Submissions S."/>
        </authorList>
    </citation>
    <scope>NUCLEOTIDE SEQUENCE [LARGE SCALE GENOMIC DNA]</scope>
    <source>
        <strain evidence="5">DSM 22623</strain>
    </source>
</reference>
<dbReference type="Pfam" id="PF07593">
    <property type="entry name" value="UnbV_ASPIC"/>
    <property type="match status" value="1"/>
</dbReference>
<evidence type="ECO:0000259" key="3">
    <source>
        <dbReference type="Pfam" id="PF07593"/>
    </source>
</evidence>
<sequence length="1095" mass="124440">MKNILTLLLLFFFFSCTQKENQDATSYLFSKVDNKITGIDFQNQIQEDEKYNIVNYLYYYNGGGVAVGDINNDDLPDLYFVSNRGQNKLYLNQGDFKFKDITTSSGTAGKSDWNTGVTMVDINGDGFLDIYVCAVINILGFEGHNELFINNGDGTFTEESEKYGLNYKGYATQAYFFDYDKDDDLDVYIVNHALHTKTSHGPSYIRKKRTDYVGDVLLKNDNSKFIDVSLEAKIHGGANGYGLSASIADFNNDGWDDIYVCNDFHEDDYYYINQGDGTFNEELPKYFSHTSRFSMGSDAADIDGDGFQDLITLDMLPYEEKVLKESDGDVSYKTQEFLISQGYQKQYARNMLQMNKSGDFFIEKGLYDNIAATDWSWSPLIADYNLDGHQDLFITNGIHKRPNNLDFMRYLSNSFKNKYQDKKQKDAWLIKSLKVMPTGETPNAIFEGDSKTFHNKTGDWIKNTPTLSNGATYADLDNDGDLDLIVNNLNDFASLYKNGSSDNSNTSFVSVEFDYKPSNKLGIGSKVFIYSNNEIQNKQLFTSRGFISSVAPKLHFGLGQKSIDSIKVIWPDNTYQNINLVDFKNKNIKIKYDSQNITSFKYKNQTSNPIFKKDQLATFKHREDQYNDFDVNKLIPYKISTQGPAIAIGDVNNDGQEDIFIGGASLQKSKLIISKEQKLQHHPIPVIENDSISEDVDATFFDVDGDNDLDLYVASGIIDSKHIEFQNDRLYINDGLGNFSKPSTDLPVNNLNTAVVRAYDYDQDGDMDIFVGNRSDSSNFGKKVNSYLLKNQGNLQFVKDNSFSLTTMVTDAIWEDINGDNIKDLLVAAEWDKPRIFTNNNGTLTEVELEANITGLWQSIAFYDIDFDGDKDILLGNWGQNTKFKPTTEYPLVMYYGDFDQNNKNETLVAYAVKGQYYPVNSKDEFASQINIINKQYIDYKSYANQPIDDILKSLNAKTIESIDVTTLKSGYLRNTNGTYDEFIEFPPTFQLSPINSFLANDFLGEGYDQLLLGGNFYGLNTYHGIFNSNPGFLITKSRTKNTFSYLSSKQVGLTLHNKELRILKKLTHNQDEYLISGFNNDSLYFFRRLTNNSK</sequence>
<feature type="domain" description="ASPIC/UnbV" evidence="3">
    <location>
        <begin position="522"/>
        <end position="579"/>
    </location>
</feature>
<keyword evidence="1 2" id="KW-0732">Signal</keyword>